<organism evidence="1 2">
    <name type="scientific">Trichinella nelsoni</name>
    <dbReference type="NCBI Taxonomy" id="6336"/>
    <lineage>
        <taxon>Eukaryota</taxon>
        <taxon>Metazoa</taxon>
        <taxon>Ecdysozoa</taxon>
        <taxon>Nematoda</taxon>
        <taxon>Enoplea</taxon>
        <taxon>Dorylaimia</taxon>
        <taxon>Trichinellida</taxon>
        <taxon>Trichinellidae</taxon>
        <taxon>Trichinella</taxon>
    </lineage>
</organism>
<protein>
    <submittedName>
        <fullName evidence="1">Uncharacterized protein</fullName>
    </submittedName>
</protein>
<name>A0A0V0RS16_9BILA</name>
<dbReference type="Proteomes" id="UP000054630">
    <property type="component" value="Unassembled WGS sequence"/>
</dbReference>
<reference evidence="1 2" key="1">
    <citation type="submission" date="2015-01" db="EMBL/GenBank/DDBJ databases">
        <title>Evolution of Trichinella species and genotypes.</title>
        <authorList>
            <person name="Korhonen P.K."/>
            <person name="Edoardo P."/>
            <person name="Giuseppe L.R."/>
            <person name="Gasser R.B."/>
        </authorList>
    </citation>
    <scope>NUCLEOTIDE SEQUENCE [LARGE SCALE GENOMIC DNA]</scope>
    <source>
        <strain evidence="1">ISS37</strain>
    </source>
</reference>
<proteinExistence type="predicted"/>
<comment type="caution">
    <text evidence="1">The sequence shown here is derived from an EMBL/GenBank/DDBJ whole genome shotgun (WGS) entry which is preliminary data.</text>
</comment>
<dbReference type="EMBL" id="JYDL01000094">
    <property type="protein sequence ID" value="KRX17066.1"/>
    <property type="molecule type" value="Genomic_DNA"/>
</dbReference>
<gene>
    <name evidence="1" type="ORF">T07_6841</name>
</gene>
<accession>A0A0V0RS16</accession>
<evidence type="ECO:0000313" key="1">
    <source>
        <dbReference type="EMBL" id="KRX17066.1"/>
    </source>
</evidence>
<sequence length="148" mass="16662">MEVRGRKGGEDLFSVSPLGLGTQKFVYDQGGRVCLENRSETGKPWKESAFTAVFDNQFPAENNVKKWRWNLFSHSLNIAVVVALKLHMELHTATSDQLPHLDFRRRIIIKVGSIPIRGSESGRYRPLGVDKGLGVEWGSMNSGMEYEP</sequence>
<evidence type="ECO:0000313" key="2">
    <source>
        <dbReference type="Proteomes" id="UP000054630"/>
    </source>
</evidence>
<dbReference type="AlphaFoldDB" id="A0A0V0RS16"/>
<keyword evidence="2" id="KW-1185">Reference proteome</keyword>